<feature type="signal peptide" evidence="1">
    <location>
        <begin position="1"/>
        <end position="27"/>
    </location>
</feature>
<dbReference type="EMBL" id="QXGB01006714">
    <property type="protein sequence ID" value="KAE9160329.1"/>
    <property type="molecule type" value="Genomic_DNA"/>
</dbReference>
<name>A0A6A3V3C8_9STRA</name>
<reference evidence="2 3" key="1">
    <citation type="submission" date="2018-08" db="EMBL/GenBank/DDBJ databases">
        <title>Genomic investigation of the strawberry pathogen Phytophthora fragariae indicates pathogenicity is determined by transcriptional variation in three key races.</title>
        <authorList>
            <person name="Adams T.M."/>
            <person name="Armitage A.D."/>
            <person name="Sobczyk M.K."/>
            <person name="Bates H.J."/>
            <person name="Dunwell J.M."/>
            <person name="Nellist C.F."/>
            <person name="Harrison R.J."/>
        </authorList>
    </citation>
    <scope>NUCLEOTIDE SEQUENCE [LARGE SCALE GENOMIC DNA]</scope>
    <source>
        <strain evidence="2 3">NOV-27</strain>
    </source>
</reference>
<evidence type="ECO:0000256" key="1">
    <source>
        <dbReference type="SAM" id="SignalP"/>
    </source>
</evidence>
<dbReference type="AlphaFoldDB" id="A0A6A3V3C8"/>
<dbReference type="Proteomes" id="UP000433483">
    <property type="component" value="Unassembled WGS sequence"/>
</dbReference>
<evidence type="ECO:0008006" key="4">
    <source>
        <dbReference type="Google" id="ProtNLM"/>
    </source>
</evidence>
<keyword evidence="1" id="KW-0732">Signal</keyword>
<accession>A0A6A3V3C8</accession>
<sequence length="70" mass="7975">MYRNLGVNCHPLLIVTLLFQPITRVHLTTWQNCVKCHPTKNLSHPASSEVTSNPLLAVKSRRLLPRAEFL</sequence>
<proteinExistence type="predicted"/>
<feature type="chain" id="PRO_5025591703" description="Secreted protein" evidence="1">
    <location>
        <begin position="28"/>
        <end position="70"/>
    </location>
</feature>
<evidence type="ECO:0000313" key="3">
    <source>
        <dbReference type="Proteomes" id="UP000433483"/>
    </source>
</evidence>
<evidence type="ECO:0000313" key="2">
    <source>
        <dbReference type="EMBL" id="KAE9160329.1"/>
    </source>
</evidence>
<gene>
    <name evidence="2" type="ORF">PF005_g31690</name>
</gene>
<comment type="caution">
    <text evidence="2">The sequence shown here is derived from an EMBL/GenBank/DDBJ whole genome shotgun (WGS) entry which is preliminary data.</text>
</comment>
<keyword evidence="3" id="KW-1185">Reference proteome</keyword>
<organism evidence="2 3">
    <name type="scientific">Phytophthora fragariae</name>
    <dbReference type="NCBI Taxonomy" id="53985"/>
    <lineage>
        <taxon>Eukaryota</taxon>
        <taxon>Sar</taxon>
        <taxon>Stramenopiles</taxon>
        <taxon>Oomycota</taxon>
        <taxon>Peronosporomycetes</taxon>
        <taxon>Peronosporales</taxon>
        <taxon>Peronosporaceae</taxon>
        <taxon>Phytophthora</taxon>
    </lineage>
</organism>
<protein>
    <recommendedName>
        <fullName evidence="4">Secreted protein</fullName>
    </recommendedName>
</protein>